<dbReference type="Pfam" id="PF13229">
    <property type="entry name" value="Beta_helix"/>
    <property type="match status" value="1"/>
</dbReference>
<keyword evidence="4" id="KW-1185">Reference proteome</keyword>
<dbReference type="InterPro" id="IPR011050">
    <property type="entry name" value="Pectin_lyase_fold/virulence"/>
</dbReference>
<comment type="caution">
    <text evidence="3">The sequence shown here is derived from an EMBL/GenBank/DDBJ whole genome shotgun (WGS) entry which is preliminary data.</text>
</comment>
<proteinExistence type="predicted"/>
<dbReference type="SMART" id="SM00710">
    <property type="entry name" value="PbH1"/>
    <property type="match status" value="6"/>
</dbReference>
<accession>A0A3M9NM39</accession>
<dbReference type="InterPro" id="IPR022442">
    <property type="entry name" value="SO_2930-like_dom"/>
</dbReference>
<protein>
    <recommendedName>
        <fullName evidence="2">Right handed beta helix domain-containing protein</fullName>
    </recommendedName>
</protein>
<dbReference type="OrthoDB" id="338827at2"/>
<dbReference type="InterPro" id="IPR039448">
    <property type="entry name" value="Beta_helix"/>
</dbReference>
<evidence type="ECO:0000256" key="1">
    <source>
        <dbReference type="SAM" id="Phobius"/>
    </source>
</evidence>
<reference evidence="3 4" key="1">
    <citation type="submission" date="2018-11" db="EMBL/GenBank/DDBJ databases">
        <title>Draft genome sequence of Ferruginibacter sp. BO-59.</title>
        <authorList>
            <person name="Im W.T."/>
        </authorList>
    </citation>
    <scope>NUCLEOTIDE SEQUENCE [LARGE SCALE GENOMIC DNA]</scope>
    <source>
        <strain evidence="3 4">BO-59</strain>
    </source>
</reference>
<organism evidence="3 4">
    <name type="scientific">Hanamia caeni</name>
    <dbReference type="NCBI Taxonomy" id="2294116"/>
    <lineage>
        <taxon>Bacteria</taxon>
        <taxon>Pseudomonadati</taxon>
        <taxon>Bacteroidota</taxon>
        <taxon>Chitinophagia</taxon>
        <taxon>Chitinophagales</taxon>
        <taxon>Chitinophagaceae</taxon>
        <taxon>Hanamia</taxon>
    </lineage>
</organism>
<dbReference type="EMBL" id="RJJR01000002">
    <property type="protein sequence ID" value="RNI38856.1"/>
    <property type="molecule type" value="Genomic_DNA"/>
</dbReference>
<dbReference type="InterPro" id="IPR006626">
    <property type="entry name" value="PbH1"/>
</dbReference>
<gene>
    <name evidence="3" type="ORF">EFY79_04120</name>
</gene>
<keyword evidence="1" id="KW-1133">Transmembrane helix</keyword>
<dbReference type="PROSITE" id="PS51257">
    <property type="entry name" value="PROKAR_LIPOPROTEIN"/>
    <property type="match status" value="1"/>
</dbReference>
<dbReference type="InterPro" id="IPR012334">
    <property type="entry name" value="Pectin_lyas_fold"/>
</dbReference>
<dbReference type="SUPFAM" id="SSF51126">
    <property type="entry name" value="Pectin lyase-like"/>
    <property type="match status" value="1"/>
</dbReference>
<dbReference type="Proteomes" id="UP000267223">
    <property type="component" value="Unassembled WGS sequence"/>
</dbReference>
<evidence type="ECO:0000313" key="3">
    <source>
        <dbReference type="EMBL" id="RNI38856.1"/>
    </source>
</evidence>
<feature type="transmembrane region" description="Helical" evidence="1">
    <location>
        <begin position="12"/>
        <end position="31"/>
    </location>
</feature>
<feature type="domain" description="Right handed beta helix" evidence="2">
    <location>
        <begin position="117"/>
        <end position="235"/>
    </location>
</feature>
<evidence type="ECO:0000259" key="2">
    <source>
        <dbReference type="Pfam" id="PF13229"/>
    </source>
</evidence>
<keyword evidence="1" id="KW-0812">Transmembrane</keyword>
<dbReference type="Gene3D" id="2.160.20.10">
    <property type="entry name" value="Single-stranded right-handed beta-helix, Pectin lyase-like"/>
    <property type="match status" value="1"/>
</dbReference>
<dbReference type="NCBIfam" id="TIGR03805">
    <property type="entry name" value="beta_helix_1"/>
    <property type="match status" value="1"/>
</dbReference>
<dbReference type="RefSeq" id="WP_123119419.1">
    <property type="nucleotide sequence ID" value="NZ_RJJR01000002.1"/>
</dbReference>
<evidence type="ECO:0000313" key="4">
    <source>
        <dbReference type="Proteomes" id="UP000267223"/>
    </source>
</evidence>
<keyword evidence="1" id="KW-0472">Membrane</keyword>
<name>A0A3M9NM39_9BACT</name>
<sequence length="386" mass="40896">MKHLLRFGRPEFLSKNVVGLIVFAFTIATVFTSCKKNSSSLCNDGINGKNKNAGIVVHRGGSIQAAVDAAAPGDIINIEAGIYKEAVLVNKPAIQLIGLICDPSEKVIIQNPGDEENGITVRDNGDGFVLKNVTIENFEENGVFMIRADNFLLSHVETVDNGEYGLFPLFCNNGIIEYCSATGHDDTGIYVGQSSNLVLQYNVAFRNVNGLEIENCTNVAAIKNHSYDNVSGILVVLLPGLTVKTSSDISITENIIEGNNHVNFADPEGGFEALVPSGSGILVVGVDRVEIKNNKVSNNNFTGIATVSTVILGGLGGIPPEAFADIEPNPDGTKVTNNILAQNGSAPPAGLPLPGVDLLWDGSGTNNCWKNNTYTTSYPSSLPTCD</sequence>
<dbReference type="AlphaFoldDB" id="A0A3M9NM39"/>